<name>A0AB73BLY3_9GAMM</name>
<protein>
    <recommendedName>
        <fullName evidence="2">DUF6436 domain-containing protein</fullName>
    </recommendedName>
</protein>
<dbReference type="AlphaFoldDB" id="A0AB73BLY3"/>
<proteinExistence type="predicted"/>
<feature type="transmembrane region" description="Helical" evidence="1">
    <location>
        <begin position="12"/>
        <end position="31"/>
    </location>
</feature>
<evidence type="ECO:0000259" key="2">
    <source>
        <dbReference type="Pfam" id="PF20029"/>
    </source>
</evidence>
<evidence type="ECO:0000313" key="3">
    <source>
        <dbReference type="EMBL" id="KAA1164749.1"/>
    </source>
</evidence>
<dbReference type="EMBL" id="SEUK01000034">
    <property type="protein sequence ID" value="KAA1164749.1"/>
    <property type="molecule type" value="Genomic_DNA"/>
</dbReference>
<organism evidence="3 4">
    <name type="scientific">Pseudoalteromonas fuliginea</name>
    <dbReference type="NCBI Taxonomy" id="1872678"/>
    <lineage>
        <taxon>Bacteria</taxon>
        <taxon>Pseudomonadati</taxon>
        <taxon>Pseudomonadota</taxon>
        <taxon>Gammaproteobacteria</taxon>
        <taxon>Alteromonadales</taxon>
        <taxon>Pseudoalteromonadaceae</taxon>
        <taxon>Pseudoalteromonas</taxon>
    </lineage>
</organism>
<keyword evidence="1" id="KW-0812">Transmembrane</keyword>
<comment type="caution">
    <text evidence="3">The sequence shown here is derived from an EMBL/GenBank/DDBJ whole genome shotgun (WGS) entry which is preliminary data.</text>
</comment>
<dbReference type="InterPro" id="IPR045494">
    <property type="entry name" value="DUF6436"/>
</dbReference>
<keyword evidence="1" id="KW-0472">Membrane</keyword>
<evidence type="ECO:0000256" key="1">
    <source>
        <dbReference type="SAM" id="Phobius"/>
    </source>
</evidence>
<gene>
    <name evidence="3" type="ORF">EU508_01095</name>
</gene>
<dbReference type="Pfam" id="PF20029">
    <property type="entry name" value="DUF6436"/>
    <property type="match status" value="1"/>
</dbReference>
<feature type="domain" description="DUF6436" evidence="2">
    <location>
        <begin position="56"/>
        <end position="171"/>
    </location>
</feature>
<dbReference type="RefSeq" id="WP_149613348.1">
    <property type="nucleotide sequence ID" value="NZ_SEUK01000034.1"/>
</dbReference>
<keyword evidence="1" id="KW-1133">Transmembrane helix</keyword>
<sequence length="175" mass="19302">MPNLNKVNYWHAILIIVWFSVVITGLVYFQLGQLKTFDSAKVFMQKSWFNDFKQQIVWDNKDTASLLLVTEESCGCFTQAKPHINSLTTFAKSKGLGVVQVQLTQQLKRVVPATPAAVIIDKHGQFVYAGPLSEGLACSQGSGFVETVITNLASGFNSELLITDTKGCYCTNNES</sequence>
<reference evidence="3 4" key="1">
    <citation type="submission" date="2019-01" db="EMBL/GenBank/DDBJ databases">
        <title>Genome sequences of marine Pseudoalteromonas species.</title>
        <authorList>
            <person name="Boraston A.B."/>
            <person name="Hehemann J.-H."/>
            <person name="Vickers C.J."/>
            <person name="Salama-Alber O."/>
            <person name="Abe K."/>
            <person name="Hettle A.J."/>
        </authorList>
    </citation>
    <scope>NUCLEOTIDE SEQUENCE [LARGE SCALE GENOMIC DNA]</scope>
    <source>
        <strain evidence="3 4">PS42</strain>
    </source>
</reference>
<dbReference type="Proteomes" id="UP000324162">
    <property type="component" value="Unassembled WGS sequence"/>
</dbReference>
<evidence type="ECO:0000313" key="4">
    <source>
        <dbReference type="Proteomes" id="UP000324162"/>
    </source>
</evidence>
<accession>A0AB73BLY3</accession>